<name>A0A2Z2MJ33_9EURY</name>
<comment type="subunit">
    <text evidence="4 11">Heterodimer of HisH and HisF.</text>
</comment>
<comment type="subcellular location">
    <subcellularLocation>
        <location evidence="1 11">Cytoplasm</location>
    </subcellularLocation>
</comment>
<comment type="similarity">
    <text evidence="3 11 12">Belongs to the HisA/HisF family.</text>
</comment>
<evidence type="ECO:0000256" key="7">
    <source>
        <dbReference type="ARBA" id="ARBA00023102"/>
    </source>
</evidence>
<dbReference type="PANTHER" id="PTHR21235">
    <property type="entry name" value="IMIDAZOLE GLYCEROL PHOSPHATE SYNTHASE SUBUNIT HISF/H IGP SYNTHASE SUBUNIT HISF/H"/>
    <property type="match status" value="1"/>
</dbReference>
<comment type="function">
    <text evidence="9 11">IGPS catalyzes the conversion of PRFAR and glutamine to IGP, AICAR and glutamate. The HisF subunit catalyzes the cyclization activity that produces IGP and AICAR from PRFAR using the ammonia provided by the HisH subunit.</text>
</comment>
<evidence type="ECO:0000256" key="10">
    <source>
        <dbReference type="ARBA" id="ARBA00047838"/>
    </source>
</evidence>
<dbReference type="RefSeq" id="WP_088864788.1">
    <property type="nucleotide sequence ID" value="NZ_CP015101.1"/>
</dbReference>
<keyword evidence="8 11" id="KW-0456">Lyase</keyword>
<keyword evidence="5 11" id="KW-0963">Cytoplasm</keyword>
<evidence type="ECO:0000313" key="13">
    <source>
        <dbReference type="EMBL" id="ASJ04772.1"/>
    </source>
</evidence>
<evidence type="ECO:0000256" key="1">
    <source>
        <dbReference type="ARBA" id="ARBA00004496"/>
    </source>
</evidence>
<dbReference type="NCBIfam" id="TIGR00735">
    <property type="entry name" value="hisF"/>
    <property type="match status" value="1"/>
</dbReference>
<dbReference type="GO" id="GO:0000107">
    <property type="term" value="F:imidazoleglycerol-phosphate synthase activity"/>
    <property type="evidence" value="ECO:0007669"/>
    <property type="project" value="UniProtKB-UniRule"/>
</dbReference>
<dbReference type="KEGG" id="tbs:A3L01_05110"/>
<gene>
    <name evidence="11" type="primary">hisF</name>
    <name evidence="13" type="ORF">A3L01_05110</name>
</gene>
<organism evidence="13 14">
    <name type="scientific">Thermococcus barossii</name>
    <dbReference type="NCBI Taxonomy" id="54077"/>
    <lineage>
        <taxon>Archaea</taxon>
        <taxon>Methanobacteriati</taxon>
        <taxon>Methanobacteriota</taxon>
        <taxon>Thermococci</taxon>
        <taxon>Thermococcales</taxon>
        <taxon>Thermococcaceae</taxon>
        <taxon>Thermococcus</taxon>
    </lineage>
</organism>
<dbReference type="PANTHER" id="PTHR21235:SF2">
    <property type="entry name" value="IMIDAZOLE GLYCEROL PHOSPHATE SYNTHASE HISHF"/>
    <property type="match status" value="1"/>
</dbReference>
<evidence type="ECO:0000256" key="6">
    <source>
        <dbReference type="ARBA" id="ARBA00022605"/>
    </source>
</evidence>
<dbReference type="HAMAP" id="MF_01013">
    <property type="entry name" value="HisF"/>
    <property type="match status" value="1"/>
</dbReference>
<dbReference type="InterPro" id="IPR013785">
    <property type="entry name" value="Aldolase_TIM"/>
</dbReference>
<keyword evidence="7 11" id="KW-0368">Histidine biosynthesis</keyword>
<evidence type="ECO:0000256" key="2">
    <source>
        <dbReference type="ARBA" id="ARBA00005091"/>
    </source>
</evidence>
<dbReference type="EC" id="4.3.2.10" evidence="11"/>
<keyword evidence="14" id="KW-1185">Reference proteome</keyword>
<dbReference type="GO" id="GO:0000105">
    <property type="term" value="P:L-histidine biosynthetic process"/>
    <property type="evidence" value="ECO:0007669"/>
    <property type="project" value="UniProtKB-UniRule"/>
</dbReference>
<dbReference type="InterPro" id="IPR050064">
    <property type="entry name" value="IGPS_HisA/HisF"/>
</dbReference>
<sequence>MLAKRIIAALDIKAGRVVKGIKFRNIRDAGDPIELAKRYEAEGIDEIVFLDITASYERRKILLGLVERIAGEIYVPFTVGGGIRTVEEAREIIKRGADKVFINTAAVERPELVREIAEIVGTANLVVAIDARWNGSFWEVYTHGGRKPRGIDAVEWARTVERLGAGEILLTSMDTDGTKEGFDIALTRAVAEAVDIPVIASGGAGKPEHFYEAFKAGAEAALAASIFHYGEYTVGELKGYLAKRGIPVRLDY</sequence>
<evidence type="ECO:0000256" key="8">
    <source>
        <dbReference type="ARBA" id="ARBA00023239"/>
    </source>
</evidence>
<dbReference type="AlphaFoldDB" id="A0A2Z2MJ33"/>
<protein>
    <recommendedName>
        <fullName evidence="11">Imidazole glycerol phosphate synthase subunit HisF</fullName>
        <ecNumber evidence="11">4.3.2.10</ecNumber>
    </recommendedName>
    <alternativeName>
        <fullName evidence="11">IGP synthase cyclase subunit</fullName>
    </alternativeName>
    <alternativeName>
        <fullName evidence="11">IGP synthase subunit HisF</fullName>
    </alternativeName>
    <alternativeName>
        <fullName evidence="11">ImGP synthase subunit HisF</fullName>
        <shortName evidence="11">IGPS subunit HisF</shortName>
    </alternativeName>
</protein>
<dbReference type="CDD" id="cd04731">
    <property type="entry name" value="HisF"/>
    <property type="match status" value="1"/>
</dbReference>
<evidence type="ECO:0000256" key="12">
    <source>
        <dbReference type="RuleBase" id="RU003657"/>
    </source>
</evidence>
<feature type="active site" evidence="11">
    <location>
        <position position="130"/>
    </location>
</feature>
<dbReference type="FunFam" id="3.20.20.70:FF:000006">
    <property type="entry name" value="Imidazole glycerol phosphate synthase subunit HisF"/>
    <property type="match status" value="1"/>
</dbReference>
<dbReference type="GeneID" id="33326127"/>
<dbReference type="UniPathway" id="UPA00031">
    <property type="reaction ID" value="UER00010"/>
</dbReference>
<comment type="pathway">
    <text evidence="2 11">Amino-acid biosynthesis; L-histidine biosynthesis; L-histidine from 5-phospho-alpha-D-ribose 1-diphosphate: step 5/9.</text>
</comment>
<evidence type="ECO:0000256" key="5">
    <source>
        <dbReference type="ARBA" id="ARBA00022490"/>
    </source>
</evidence>
<evidence type="ECO:0000256" key="11">
    <source>
        <dbReference type="HAMAP-Rule" id="MF_01013"/>
    </source>
</evidence>
<dbReference type="EMBL" id="CP015101">
    <property type="protein sequence ID" value="ASJ04772.1"/>
    <property type="molecule type" value="Genomic_DNA"/>
</dbReference>
<comment type="catalytic activity">
    <reaction evidence="10 11">
        <text>5-[(5-phospho-1-deoxy-D-ribulos-1-ylimino)methylamino]-1-(5-phospho-beta-D-ribosyl)imidazole-4-carboxamide + L-glutamine = D-erythro-1-(imidazol-4-yl)glycerol 3-phosphate + 5-amino-1-(5-phospho-beta-D-ribosyl)imidazole-4-carboxamide + L-glutamate + H(+)</text>
        <dbReference type="Rhea" id="RHEA:24793"/>
        <dbReference type="ChEBI" id="CHEBI:15378"/>
        <dbReference type="ChEBI" id="CHEBI:29985"/>
        <dbReference type="ChEBI" id="CHEBI:58278"/>
        <dbReference type="ChEBI" id="CHEBI:58359"/>
        <dbReference type="ChEBI" id="CHEBI:58475"/>
        <dbReference type="ChEBI" id="CHEBI:58525"/>
        <dbReference type="EC" id="4.3.2.10"/>
    </reaction>
</comment>
<evidence type="ECO:0000313" key="14">
    <source>
        <dbReference type="Proteomes" id="UP000250272"/>
    </source>
</evidence>
<proteinExistence type="inferred from homology"/>
<feature type="active site" evidence="11">
    <location>
        <position position="11"/>
    </location>
</feature>
<dbReference type="Proteomes" id="UP000250272">
    <property type="component" value="Chromosome"/>
</dbReference>
<dbReference type="GO" id="GO:0016829">
    <property type="term" value="F:lyase activity"/>
    <property type="evidence" value="ECO:0007669"/>
    <property type="project" value="UniProtKB-KW"/>
</dbReference>
<dbReference type="InterPro" id="IPR011060">
    <property type="entry name" value="RibuloseP-bd_barrel"/>
</dbReference>
<evidence type="ECO:0000256" key="9">
    <source>
        <dbReference type="ARBA" id="ARBA00025475"/>
    </source>
</evidence>
<keyword evidence="6 11" id="KW-0028">Amino-acid biosynthesis</keyword>
<dbReference type="SUPFAM" id="SSF51366">
    <property type="entry name" value="Ribulose-phoshate binding barrel"/>
    <property type="match status" value="1"/>
</dbReference>
<evidence type="ECO:0000256" key="3">
    <source>
        <dbReference type="ARBA" id="ARBA00009667"/>
    </source>
</evidence>
<dbReference type="InterPro" id="IPR006062">
    <property type="entry name" value="His_biosynth"/>
</dbReference>
<dbReference type="GO" id="GO:0005737">
    <property type="term" value="C:cytoplasm"/>
    <property type="evidence" value="ECO:0007669"/>
    <property type="project" value="UniProtKB-SubCell"/>
</dbReference>
<accession>A0A2Z2MJ33</accession>
<dbReference type="OrthoDB" id="6261at2157"/>
<dbReference type="InterPro" id="IPR004651">
    <property type="entry name" value="HisF"/>
</dbReference>
<dbReference type="Gene3D" id="3.20.20.70">
    <property type="entry name" value="Aldolase class I"/>
    <property type="match status" value="1"/>
</dbReference>
<dbReference type="Pfam" id="PF00977">
    <property type="entry name" value="His_biosynth"/>
    <property type="match status" value="1"/>
</dbReference>
<reference evidence="13 14" key="1">
    <citation type="submission" date="2016-04" db="EMBL/GenBank/DDBJ databases">
        <title>Complete genome sequence of Thermococcus barossii type strain SHCK-94.</title>
        <authorList>
            <person name="Oger P.M."/>
        </authorList>
    </citation>
    <scope>NUCLEOTIDE SEQUENCE [LARGE SCALE GENOMIC DNA]</scope>
    <source>
        <strain evidence="13 14">SHCK-94</strain>
    </source>
</reference>
<evidence type="ECO:0000256" key="4">
    <source>
        <dbReference type="ARBA" id="ARBA00011152"/>
    </source>
</evidence>